<feature type="domain" description="Peptidase C14 caspase" evidence="3">
    <location>
        <begin position="910"/>
        <end position="1138"/>
    </location>
</feature>
<dbReference type="PANTHER" id="PTHR48104:SF30">
    <property type="entry name" value="METACASPASE-1"/>
    <property type="match status" value="1"/>
</dbReference>
<feature type="domain" description="Peptidase C14 caspase" evidence="3">
    <location>
        <begin position="522"/>
        <end position="780"/>
    </location>
</feature>
<dbReference type="PANTHER" id="PTHR48104">
    <property type="entry name" value="METACASPASE-4"/>
    <property type="match status" value="1"/>
</dbReference>
<comment type="caution">
    <text evidence="4">The sequence shown here is derived from an EMBL/GenBank/DDBJ whole genome shotgun (WGS) entry which is preliminary data.</text>
</comment>
<dbReference type="InterPro" id="IPR011600">
    <property type="entry name" value="Pept_C14_caspase"/>
</dbReference>
<reference evidence="4 5" key="1">
    <citation type="journal article" date="2022" name="bioRxiv">
        <title>Genomics of Preaxostyla Flagellates Illuminates Evolutionary Transitions and the Path Towards Mitochondrial Loss.</title>
        <authorList>
            <person name="Novak L.V.F."/>
            <person name="Treitli S.C."/>
            <person name="Pyrih J."/>
            <person name="Halakuc P."/>
            <person name="Pipaliya S.V."/>
            <person name="Vacek V."/>
            <person name="Brzon O."/>
            <person name="Soukal P."/>
            <person name="Eme L."/>
            <person name="Dacks J.B."/>
            <person name="Karnkowska A."/>
            <person name="Elias M."/>
            <person name="Hampl V."/>
        </authorList>
    </citation>
    <scope>NUCLEOTIDE SEQUENCE [LARGE SCALE GENOMIC DNA]</scope>
    <source>
        <strain evidence="4">NAU3</strain>
        <tissue evidence="4">Gut</tissue>
    </source>
</reference>
<gene>
    <name evidence="4" type="ORF">BLNAU_22281</name>
</gene>
<feature type="compositionally biased region" description="Basic and acidic residues" evidence="2">
    <location>
        <begin position="115"/>
        <end position="133"/>
    </location>
</feature>
<keyword evidence="4" id="KW-0378">Hydrolase</keyword>
<dbReference type="SUPFAM" id="SSF52129">
    <property type="entry name" value="Caspase-like"/>
    <property type="match status" value="1"/>
</dbReference>
<feature type="compositionally biased region" description="Polar residues" evidence="2">
    <location>
        <begin position="367"/>
        <end position="383"/>
    </location>
</feature>
<evidence type="ECO:0000259" key="3">
    <source>
        <dbReference type="Pfam" id="PF00656"/>
    </source>
</evidence>
<dbReference type="EMBL" id="JARBJD010000382">
    <property type="protein sequence ID" value="KAK2942802.1"/>
    <property type="molecule type" value="Genomic_DNA"/>
</dbReference>
<feature type="compositionally biased region" description="Basic and acidic residues" evidence="2">
    <location>
        <begin position="259"/>
        <end position="273"/>
    </location>
</feature>
<evidence type="ECO:0000256" key="1">
    <source>
        <dbReference type="ARBA" id="ARBA00009005"/>
    </source>
</evidence>
<feature type="compositionally biased region" description="Basic residues" evidence="2">
    <location>
        <begin position="246"/>
        <end position="258"/>
    </location>
</feature>
<accession>A0ABQ9WTH8</accession>
<feature type="compositionally biased region" description="Acidic residues" evidence="2">
    <location>
        <begin position="311"/>
        <end position="332"/>
    </location>
</feature>
<evidence type="ECO:0000256" key="2">
    <source>
        <dbReference type="SAM" id="MobiDB-lite"/>
    </source>
</evidence>
<dbReference type="Pfam" id="PF00656">
    <property type="entry name" value="Peptidase_C14"/>
    <property type="match status" value="2"/>
</dbReference>
<dbReference type="InterPro" id="IPR050452">
    <property type="entry name" value="Metacaspase"/>
</dbReference>
<name>A0ABQ9WTH8_9EUKA</name>
<feature type="region of interest" description="Disordered" evidence="2">
    <location>
        <begin position="207"/>
        <end position="454"/>
    </location>
</feature>
<dbReference type="Proteomes" id="UP001281761">
    <property type="component" value="Unassembled WGS sequence"/>
</dbReference>
<dbReference type="Gene3D" id="3.40.50.1460">
    <property type="match status" value="2"/>
</dbReference>
<organism evidence="4 5">
    <name type="scientific">Blattamonas nauphoetae</name>
    <dbReference type="NCBI Taxonomy" id="2049346"/>
    <lineage>
        <taxon>Eukaryota</taxon>
        <taxon>Metamonada</taxon>
        <taxon>Preaxostyla</taxon>
        <taxon>Oxymonadida</taxon>
        <taxon>Blattamonas</taxon>
    </lineage>
</organism>
<dbReference type="InterPro" id="IPR029030">
    <property type="entry name" value="Caspase-like_dom_sf"/>
</dbReference>
<feature type="compositionally biased region" description="Acidic residues" evidence="2">
    <location>
        <begin position="389"/>
        <end position="446"/>
    </location>
</feature>
<comment type="similarity">
    <text evidence="1">Belongs to the peptidase C14B family.</text>
</comment>
<feature type="region of interest" description="Disordered" evidence="2">
    <location>
        <begin position="109"/>
        <end position="155"/>
    </location>
</feature>
<feature type="compositionally biased region" description="Basic residues" evidence="2">
    <location>
        <begin position="134"/>
        <end position="155"/>
    </location>
</feature>
<dbReference type="EC" id="3.4.22.-" evidence="4"/>
<dbReference type="GO" id="GO:0016787">
    <property type="term" value="F:hydrolase activity"/>
    <property type="evidence" value="ECO:0007669"/>
    <property type="project" value="UniProtKB-KW"/>
</dbReference>
<evidence type="ECO:0000313" key="5">
    <source>
        <dbReference type="Proteomes" id="UP001281761"/>
    </source>
</evidence>
<proteinExistence type="inferred from homology"/>
<evidence type="ECO:0000313" key="4">
    <source>
        <dbReference type="EMBL" id="KAK2942802.1"/>
    </source>
</evidence>
<sequence>MSNKKGFAPDGRSPIGRKIILANMLQHVDKIQQTRSEVDSTLHPTSIGKKKPPLVDEYTEVKEAARRSNLVKSRIDTTQPATYNMKYNISRFNTANRSEQHDYAEHANRVQHMQRHSEEKERRKQEKERQKKEKKDRKKEEKRRKKMISQSRWKQKLIKQIEEKQLFEDEDLIKFLDKAVDDHDPLSKSRAKAVVKKMKIDLGLIEDDSYEEYTSDVSSVSSSESSDSYQQKKKTKPVPKSDPSQHKPKPVSKPKPKSQTKESIKSTKSETRSEPASPATPGSKQSHSKKQSEAESDFDQSRNEQKRNSTTEEDQVEQEDGYEDFDDIEEVEGTGTDYFGYENEGIHADENGEEVTEEEWNKRKDTITSQASKKTQPSTTTESAKQDENADVNEEYENEFDDGDDFEEAKEEQAEPAEEDQPEEDQPEEPENEENDQDNQETEDGLDVPPVDLPEDYRTTEAELFEQQKRWAKLVLFMQRKKHPYESKYADALEKLDAMGALNLQRLRKEQIPPVAINYCCALFINPYEGLAHTLDDGPINDALRMAELFIGRGFTVVYICDATPREYYRWMDWLLENVEKEFVSYFSGHGTQIPDTTGKEEDGLSEVMVFYSEQKKKEKRKEMFMKRMNEDSDFRAHVEEMKEKKEKERALMNASQRAEFHKKIHQQFEGVGDEMVEDTAMFELITGKDYAETRIVLITDCCHSGTMFNMDQMNEGHLNRPPLNVVCIGSALDSQTAKQTVLSGNETGVFTHNFTTLLKQKPETTFNELQTYMDSKIKKYQSIQLTGSSDSLYAEPILGLVPEDERLFTADSIPEDILNALEEDGFNTGNPTELPTEDKISEAERIAAEERWATFKEEMKKPANYSSKYKKQLQKLDSMGAINLERLKREQIPPNVTINKCCALFFNPYEDLPHTLDDGPVNDALAMSELFLKNDYFVCYICDATPMEYYKWMDWLLENVELELVSYFSGHGTQVPDTTGLEEDGLSEVMVFYDATRKNSTEKRQLSKKVKSESGEIQVPVGKITNELVEDTAMYDLITVKDYEQTRIVMITDCCHSGTMFNLDLYDAPATSETGKVNKPPLRCICIGSALDSQTAKQTVLSGNETGVFTHNFTTLLKQKPETTFSELQTYMDSKIKKYQSIQLTASDDKLLADPILG</sequence>
<feature type="region of interest" description="Disordered" evidence="2">
    <location>
        <begin position="35"/>
        <end position="54"/>
    </location>
</feature>
<protein>
    <submittedName>
        <fullName evidence="4">Metacaspase-1</fullName>
        <ecNumber evidence="4">3.4.22.-</ecNumber>
    </submittedName>
</protein>
<feature type="compositionally biased region" description="Basic and acidic residues" evidence="2">
    <location>
        <begin position="299"/>
        <end position="310"/>
    </location>
</feature>
<feature type="compositionally biased region" description="Low complexity" evidence="2">
    <location>
        <begin position="215"/>
        <end position="229"/>
    </location>
</feature>
<keyword evidence="5" id="KW-1185">Reference proteome</keyword>